<proteinExistence type="predicted"/>
<dbReference type="Proteomes" id="UP000285301">
    <property type="component" value="Unassembled WGS sequence"/>
</dbReference>
<dbReference type="OrthoDB" id="5565075at2759"/>
<organism evidence="2 3">
    <name type="scientific">Dinothrombium tinctorium</name>
    <dbReference type="NCBI Taxonomy" id="1965070"/>
    <lineage>
        <taxon>Eukaryota</taxon>
        <taxon>Metazoa</taxon>
        <taxon>Ecdysozoa</taxon>
        <taxon>Arthropoda</taxon>
        <taxon>Chelicerata</taxon>
        <taxon>Arachnida</taxon>
        <taxon>Acari</taxon>
        <taxon>Acariformes</taxon>
        <taxon>Trombidiformes</taxon>
        <taxon>Prostigmata</taxon>
        <taxon>Anystina</taxon>
        <taxon>Parasitengona</taxon>
        <taxon>Trombidioidea</taxon>
        <taxon>Trombidiidae</taxon>
        <taxon>Dinothrombium</taxon>
    </lineage>
</organism>
<dbReference type="GO" id="GO:0004252">
    <property type="term" value="F:serine-type endopeptidase activity"/>
    <property type="evidence" value="ECO:0007669"/>
    <property type="project" value="InterPro"/>
</dbReference>
<sequence length="110" mass="12555">KMWRTLGLTGFASYGDSGGPLMWQRDGSWTVVGVQSRICVNDYSQNCDPTCPAIFTRVKNHLHWIYSIINENTVYISDHLGAYAILVSLLKTNYHEHKHDELKIDISTLK</sequence>
<dbReference type="InterPro" id="IPR009003">
    <property type="entry name" value="Peptidase_S1_PA"/>
</dbReference>
<dbReference type="EMBL" id="NCKU01010626">
    <property type="protein sequence ID" value="RWS00738.1"/>
    <property type="molecule type" value="Genomic_DNA"/>
</dbReference>
<dbReference type="STRING" id="1965070.A0A443QCK5"/>
<dbReference type="AlphaFoldDB" id="A0A443QCK5"/>
<accession>A0A443QCK5</accession>
<dbReference type="GO" id="GO:0006508">
    <property type="term" value="P:proteolysis"/>
    <property type="evidence" value="ECO:0007669"/>
    <property type="project" value="InterPro"/>
</dbReference>
<evidence type="ECO:0000313" key="2">
    <source>
        <dbReference type="EMBL" id="RWS00738.1"/>
    </source>
</evidence>
<feature type="domain" description="Peptidase S1" evidence="1">
    <location>
        <begin position="12"/>
        <end position="65"/>
    </location>
</feature>
<dbReference type="InterPro" id="IPR043504">
    <property type="entry name" value="Peptidase_S1_PA_chymotrypsin"/>
</dbReference>
<dbReference type="Gene3D" id="2.40.10.10">
    <property type="entry name" value="Trypsin-like serine proteases"/>
    <property type="match status" value="1"/>
</dbReference>
<keyword evidence="3" id="KW-1185">Reference proteome</keyword>
<gene>
    <name evidence="2" type="ORF">B4U79_18636</name>
</gene>
<evidence type="ECO:0000313" key="3">
    <source>
        <dbReference type="Proteomes" id="UP000285301"/>
    </source>
</evidence>
<evidence type="ECO:0000259" key="1">
    <source>
        <dbReference type="Pfam" id="PF00089"/>
    </source>
</evidence>
<dbReference type="Pfam" id="PF00089">
    <property type="entry name" value="Trypsin"/>
    <property type="match status" value="1"/>
</dbReference>
<dbReference type="SUPFAM" id="SSF50494">
    <property type="entry name" value="Trypsin-like serine proteases"/>
    <property type="match status" value="1"/>
</dbReference>
<feature type="non-terminal residue" evidence="2">
    <location>
        <position position="1"/>
    </location>
</feature>
<reference evidence="2 3" key="1">
    <citation type="journal article" date="2018" name="Gigascience">
        <title>Genomes of trombidid mites reveal novel predicted allergens and laterally-transferred genes associated with secondary metabolism.</title>
        <authorList>
            <person name="Dong X."/>
            <person name="Chaisiri K."/>
            <person name="Xia D."/>
            <person name="Armstrong S.D."/>
            <person name="Fang Y."/>
            <person name="Donnelly M.J."/>
            <person name="Kadowaki T."/>
            <person name="McGarry J.W."/>
            <person name="Darby A.C."/>
            <person name="Makepeace B.L."/>
        </authorList>
    </citation>
    <scope>NUCLEOTIDE SEQUENCE [LARGE SCALE GENOMIC DNA]</scope>
    <source>
        <strain evidence="2">UoL-WK</strain>
    </source>
</reference>
<protein>
    <submittedName>
        <fullName evidence="2">Chymotrypsinogen 2-like protein</fullName>
    </submittedName>
</protein>
<comment type="caution">
    <text evidence="2">The sequence shown here is derived from an EMBL/GenBank/DDBJ whole genome shotgun (WGS) entry which is preliminary data.</text>
</comment>
<dbReference type="InterPro" id="IPR001254">
    <property type="entry name" value="Trypsin_dom"/>
</dbReference>
<name>A0A443QCK5_9ACAR</name>